<feature type="transmembrane region" description="Helical" evidence="8">
    <location>
        <begin position="535"/>
        <end position="556"/>
    </location>
</feature>
<feature type="domain" description="ABC transmembrane type-1" evidence="10">
    <location>
        <begin position="71"/>
        <end position="281"/>
    </location>
</feature>
<keyword evidence="5 8" id="KW-0812">Transmembrane</keyword>
<dbReference type="PROSITE" id="PS50928">
    <property type="entry name" value="ABC_TM1"/>
    <property type="match status" value="2"/>
</dbReference>
<feature type="compositionally biased region" description="Pro residues" evidence="9">
    <location>
        <begin position="573"/>
        <end position="585"/>
    </location>
</feature>
<dbReference type="CDD" id="cd06261">
    <property type="entry name" value="TM_PBP2"/>
    <property type="match status" value="2"/>
</dbReference>
<accession>A0A917IGW8</accession>
<evidence type="ECO:0000256" key="9">
    <source>
        <dbReference type="SAM" id="MobiDB-lite"/>
    </source>
</evidence>
<keyword evidence="2 8" id="KW-0813">Transport</keyword>
<dbReference type="AlphaFoldDB" id="A0A917IGW8"/>
<dbReference type="EMBL" id="BMJY01000009">
    <property type="protein sequence ID" value="GGH45757.1"/>
    <property type="molecule type" value="Genomic_DNA"/>
</dbReference>
<dbReference type="SUPFAM" id="SSF161098">
    <property type="entry name" value="MetI-like"/>
    <property type="match status" value="2"/>
</dbReference>
<evidence type="ECO:0000256" key="2">
    <source>
        <dbReference type="ARBA" id="ARBA00022448"/>
    </source>
</evidence>
<evidence type="ECO:0000256" key="7">
    <source>
        <dbReference type="ARBA" id="ARBA00023136"/>
    </source>
</evidence>
<dbReference type="Pfam" id="PF00528">
    <property type="entry name" value="BPD_transp_1"/>
    <property type="match status" value="2"/>
</dbReference>
<feature type="transmembrane region" description="Helical" evidence="8">
    <location>
        <begin position="260"/>
        <end position="280"/>
    </location>
</feature>
<protein>
    <submittedName>
        <fullName evidence="11">Iron ABC transporter permease</fullName>
    </submittedName>
</protein>
<feature type="transmembrane region" description="Helical" evidence="8">
    <location>
        <begin position="157"/>
        <end position="181"/>
    </location>
</feature>
<feature type="transmembrane region" description="Helical" evidence="8">
    <location>
        <begin position="21"/>
        <end position="43"/>
    </location>
</feature>
<gene>
    <name evidence="11" type="ORF">GCM10010921_21360</name>
</gene>
<evidence type="ECO:0000259" key="10">
    <source>
        <dbReference type="PROSITE" id="PS50928"/>
    </source>
</evidence>
<feature type="transmembrane region" description="Helical" evidence="8">
    <location>
        <begin position="202"/>
        <end position="226"/>
    </location>
</feature>
<feature type="transmembrane region" description="Helical" evidence="8">
    <location>
        <begin position="70"/>
        <end position="94"/>
    </location>
</feature>
<dbReference type="InterPro" id="IPR035906">
    <property type="entry name" value="MetI-like_sf"/>
</dbReference>
<keyword evidence="4" id="KW-0997">Cell inner membrane</keyword>
<keyword evidence="6 8" id="KW-1133">Transmembrane helix</keyword>
<comment type="subcellular location">
    <subcellularLocation>
        <location evidence="1">Cell inner membrane</location>
        <topology evidence="1">Multi-pass membrane protein</topology>
    </subcellularLocation>
    <subcellularLocation>
        <location evidence="8">Cell membrane</location>
        <topology evidence="8">Multi-pass membrane protein</topology>
    </subcellularLocation>
</comment>
<keyword evidence="7 8" id="KW-0472">Membrane</keyword>
<comment type="similarity">
    <text evidence="8">Belongs to the binding-protein-dependent transport system permease family.</text>
</comment>
<feature type="transmembrane region" description="Helical" evidence="8">
    <location>
        <begin position="363"/>
        <end position="385"/>
    </location>
</feature>
<dbReference type="PANTHER" id="PTHR43357">
    <property type="entry name" value="INNER MEMBRANE ABC TRANSPORTER PERMEASE PROTEIN YDCV"/>
    <property type="match status" value="1"/>
</dbReference>
<organism evidence="11 12">
    <name type="scientific">Microbacterium album</name>
    <dbReference type="NCBI Taxonomy" id="2053191"/>
    <lineage>
        <taxon>Bacteria</taxon>
        <taxon>Bacillati</taxon>
        <taxon>Actinomycetota</taxon>
        <taxon>Actinomycetes</taxon>
        <taxon>Micrococcales</taxon>
        <taxon>Microbacteriaceae</taxon>
        <taxon>Microbacterium</taxon>
    </lineage>
</organism>
<dbReference type="GO" id="GO:0055085">
    <property type="term" value="P:transmembrane transport"/>
    <property type="evidence" value="ECO:0007669"/>
    <property type="project" value="InterPro"/>
</dbReference>
<dbReference type="GO" id="GO:0005886">
    <property type="term" value="C:plasma membrane"/>
    <property type="evidence" value="ECO:0007669"/>
    <property type="project" value="UniProtKB-SubCell"/>
</dbReference>
<evidence type="ECO:0000313" key="11">
    <source>
        <dbReference type="EMBL" id="GGH45757.1"/>
    </source>
</evidence>
<feature type="transmembrane region" description="Helical" evidence="8">
    <location>
        <begin position="405"/>
        <end position="426"/>
    </location>
</feature>
<evidence type="ECO:0000256" key="3">
    <source>
        <dbReference type="ARBA" id="ARBA00022475"/>
    </source>
</evidence>
<evidence type="ECO:0000256" key="6">
    <source>
        <dbReference type="ARBA" id="ARBA00022989"/>
    </source>
</evidence>
<keyword evidence="12" id="KW-1185">Reference proteome</keyword>
<evidence type="ECO:0000256" key="4">
    <source>
        <dbReference type="ARBA" id="ARBA00022519"/>
    </source>
</evidence>
<dbReference type="InterPro" id="IPR000515">
    <property type="entry name" value="MetI-like"/>
</dbReference>
<dbReference type="Proteomes" id="UP000657592">
    <property type="component" value="Unassembled WGS sequence"/>
</dbReference>
<feature type="transmembrane region" description="Helical" evidence="8">
    <location>
        <begin position="310"/>
        <end position="343"/>
    </location>
</feature>
<name>A0A917IGW8_9MICO</name>
<feature type="transmembrane region" description="Helical" evidence="8">
    <location>
        <begin position="432"/>
        <end position="451"/>
    </location>
</feature>
<feature type="region of interest" description="Disordered" evidence="9">
    <location>
        <begin position="573"/>
        <end position="608"/>
    </location>
</feature>
<evidence type="ECO:0000256" key="1">
    <source>
        <dbReference type="ARBA" id="ARBA00004429"/>
    </source>
</evidence>
<proteinExistence type="inferred from homology"/>
<feature type="transmembrane region" description="Helical" evidence="8">
    <location>
        <begin position="488"/>
        <end position="515"/>
    </location>
</feature>
<keyword evidence="3" id="KW-1003">Cell membrane</keyword>
<dbReference type="RefSeq" id="WP_188756278.1">
    <property type="nucleotide sequence ID" value="NZ_BMJY01000009.1"/>
</dbReference>
<evidence type="ECO:0000313" key="12">
    <source>
        <dbReference type="Proteomes" id="UP000657592"/>
    </source>
</evidence>
<feature type="transmembrane region" description="Helical" evidence="8">
    <location>
        <begin position="106"/>
        <end position="129"/>
    </location>
</feature>
<evidence type="ECO:0000256" key="5">
    <source>
        <dbReference type="ARBA" id="ARBA00022692"/>
    </source>
</evidence>
<feature type="domain" description="ABC transmembrane type-1" evidence="10">
    <location>
        <begin position="364"/>
        <end position="555"/>
    </location>
</feature>
<reference evidence="11" key="1">
    <citation type="journal article" date="2014" name="Int. J. Syst. Evol. Microbiol.">
        <title>Complete genome sequence of Corynebacterium casei LMG S-19264T (=DSM 44701T), isolated from a smear-ripened cheese.</title>
        <authorList>
            <consortium name="US DOE Joint Genome Institute (JGI-PGF)"/>
            <person name="Walter F."/>
            <person name="Albersmeier A."/>
            <person name="Kalinowski J."/>
            <person name="Ruckert C."/>
        </authorList>
    </citation>
    <scope>NUCLEOTIDE SEQUENCE</scope>
    <source>
        <strain evidence="11">CGMCC 1.15794</strain>
    </source>
</reference>
<feature type="compositionally biased region" description="Polar residues" evidence="9">
    <location>
        <begin position="586"/>
        <end position="598"/>
    </location>
</feature>
<dbReference type="Gene3D" id="1.10.3720.10">
    <property type="entry name" value="MetI-like"/>
    <property type="match status" value="2"/>
</dbReference>
<sequence>MSDTLVRSRNRIRAVVTNPQITAVIVCVVCFVAPAVMVIRGAFRTAAVGQTDWTTESFLSVLTRPRTWDVVWTTVGMGLVTVLVSTLVAATFAAVYTRTRTPLRTLIPVIMGIVVATPGLFFAISWGLLGNPRIGLINEGLAALFGEAARVVNMESWWGVVFASAIRLVALQFFLLLGPFLAMDNSLDEAARMSGASPTRAFFQIQLPVLLPAISGVMILVFILFLESFDVAQILGVPANIYVIPTEIYAYLSQSTGPQYAHASTLSILLMIILFALVLVQIRILGRRSFTTVGGKEARGLLRDVGKWKWLFSGLIVIYALLATVLPSIQLVMVSLSPFLGATSGYSLRNYEAVLGDSRMIEAYGNTAAIAAIGGLLAVTASMILTWTARFRAGPMARIIEFSQWIGLAMPGLVLALGVLWLFLGLPFLHQFYGTPIILMFALFIITMPIASQATRGAMAQVPRSLEEAAWTSGASKAKGLFMIVGRLILPSFVSGWVLCFVIICGTLSAPLLLAGPQATFLSVEVYKLYTEGRAPVAAAAFVLLILGFAALYLLATLLRLVIRRLALPPRGAEPPVPTLGPTPSTPVEASATQTLATSRAALKGSRR</sequence>
<comment type="caution">
    <text evidence="11">The sequence shown here is derived from an EMBL/GenBank/DDBJ whole genome shotgun (WGS) entry which is preliminary data.</text>
</comment>
<dbReference type="PANTHER" id="PTHR43357:SF4">
    <property type="entry name" value="INNER MEMBRANE ABC TRANSPORTER PERMEASE PROTEIN YDCV"/>
    <property type="match status" value="1"/>
</dbReference>
<evidence type="ECO:0000256" key="8">
    <source>
        <dbReference type="RuleBase" id="RU363032"/>
    </source>
</evidence>
<reference evidence="11" key="2">
    <citation type="submission" date="2020-09" db="EMBL/GenBank/DDBJ databases">
        <authorList>
            <person name="Sun Q."/>
            <person name="Zhou Y."/>
        </authorList>
    </citation>
    <scope>NUCLEOTIDE SEQUENCE</scope>
    <source>
        <strain evidence="11">CGMCC 1.15794</strain>
    </source>
</reference>